<name>A0A368P273_9FLAO</name>
<keyword evidence="3" id="KW-1185">Reference proteome</keyword>
<feature type="transmembrane region" description="Helical" evidence="1">
    <location>
        <begin position="50"/>
        <end position="70"/>
    </location>
</feature>
<dbReference type="Proteomes" id="UP000252249">
    <property type="component" value="Unassembled WGS sequence"/>
</dbReference>
<organism evidence="2 3">
    <name type="scientific">Oceanihabitans sediminis</name>
    <dbReference type="NCBI Taxonomy" id="1812012"/>
    <lineage>
        <taxon>Bacteria</taxon>
        <taxon>Pseudomonadati</taxon>
        <taxon>Bacteroidota</taxon>
        <taxon>Flavobacteriia</taxon>
        <taxon>Flavobacteriales</taxon>
        <taxon>Flavobacteriaceae</taxon>
        <taxon>Oceanihabitans</taxon>
    </lineage>
</organism>
<sequence>MTALEKISFVLIFTIVIYFWNKYVVTRLIKKVVKSNSNNKWLSRNQDVIIKIYQGFFWSSLFLLIVTMILSK</sequence>
<evidence type="ECO:0000256" key="1">
    <source>
        <dbReference type="SAM" id="Phobius"/>
    </source>
</evidence>
<feature type="transmembrane region" description="Helical" evidence="1">
    <location>
        <begin position="6"/>
        <end position="29"/>
    </location>
</feature>
<comment type="caution">
    <text evidence="2">The sequence shown here is derived from an EMBL/GenBank/DDBJ whole genome shotgun (WGS) entry which is preliminary data.</text>
</comment>
<gene>
    <name evidence="2" type="ORF">DU428_13285</name>
</gene>
<keyword evidence="1" id="KW-0812">Transmembrane</keyword>
<proteinExistence type="predicted"/>
<keyword evidence="1" id="KW-1133">Transmembrane helix</keyword>
<evidence type="ECO:0000313" key="3">
    <source>
        <dbReference type="Proteomes" id="UP000252249"/>
    </source>
</evidence>
<reference evidence="2 3" key="1">
    <citation type="submission" date="2018-07" db="EMBL/GenBank/DDBJ databases">
        <title>Oceanihabitans testaceum sp. nov., isolated from marine sediment.</title>
        <authorList>
            <person name="Li C.-M."/>
        </authorList>
    </citation>
    <scope>NUCLEOTIDE SEQUENCE [LARGE SCALE GENOMIC DNA]</scope>
    <source>
        <strain evidence="2 3">S9-10</strain>
    </source>
</reference>
<protein>
    <submittedName>
        <fullName evidence="2">Uncharacterized protein</fullName>
    </submittedName>
</protein>
<accession>A0A368P273</accession>
<dbReference type="AlphaFoldDB" id="A0A368P273"/>
<dbReference type="EMBL" id="QPIG01000011">
    <property type="protein sequence ID" value="RCU56360.1"/>
    <property type="molecule type" value="Genomic_DNA"/>
</dbReference>
<keyword evidence="1" id="KW-0472">Membrane</keyword>
<evidence type="ECO:0000313" key="2">
    <source>
        <dbReference type="EMBL" id="RCU56360.1"/>
    </source>
</evidence>